<organism evidence="2 3">
    <name type="scientific">Hamadaea flava</name>
    <dbReference type="NCBI Taxonomy" id="1742688"/>
    <lineage>
        <taxon>Bacteria</taxon>
        <taxon>Bacillati</taxon>
        <taxon>Actinomycetota</taxon>
        <taxon>Actinomycetes</taxon>
        <taxon>Micromonosporales</taxon>
        <taxon>Micromonosporaceae</taxon>
        <taxon>Hamadaea</taxon>
    </lineage>
</organism>
<comment type="caution">
    <text evidence="2">The sequence shown here is derived from an EMBL/GenBank/DDBJ whole genome shotgun (WGS) entry which is preliminary data.</text>
</comment>
<evidence type="ECO:0000256" key="1">
    <source>
        <dbReference type="SAM" id="Phobius"/>
    </source>
</evidence>
<feature type="transmembrane region" description="Helical" evidence="1">
    <location>
        <begin position="12"/>
        <end position="30"/>
    </location>
</feature>
<dbReference type="Proteomes" id="UP001595816">
    <property type="component" value="Unassembled WGS sequence"/>
</dbReference>
<keyword evidence="1" id="KW-0812">Transmembrane</keyword>
<dbReference type="EMBL" id="JBHSAY010000006">
    <property type="protein sequence ID" value="MFC4131687.1"/>
    <property type="molecule type" value="Genomic_DNA"/>
</dbReference>
<evidence type="ECO:0000313" key="3">
    <source>
        <dbReference type="Proteomes" id="UP001595816"/>
    </source>
</evidence>
<keyword evidence="1" id="KW-0472">Membrane</keyword>
<gene>
    <name evidence="2" type="ORF">ACFOZ4_13850</name>
</gene>
<reference evidence="3" key="1">
    <citation type="journal article" date="2019" name="Int. J. Syst. Evol. Microbiol.">
        <title>The Global Catalogue of Microorganisms (GCM) 10K type strain sequencing project: providing services to taxonomists for standard genome sequencing and annotation.</title>
        <authorList>
            <consortium name="The Broad Institute Genomics Platform"/>
            <consortium name="The Broad Institute Genome Sequencing Center for Infectious Disease"/>
            <person name="Wu L."/>
            <person name="Ma J."/>
        </authorList>
    </citation>
    <scope>NUCLEOTIDE SEQUENCE [LARGE SCALE GENOMIC DNA]</scope>
    <source>
        <strain evidence="3">CGMCC 4.7289</strain>
    </source>
</reference>
<keyword evidence="1" id="KW-1133">Transmembrane helix</keyword>
<evidence type="ECO:0000313" key="2">
    <source>
        <dbReference type="EMBL" id="MFC4131687.1"/>
    </source>
</evidence>
<protein>
    <submittedName>
        <fullName evidence="2">Uncharacterized protein</fullName>
    </submittedName>
</protein>
<name>A0ABV8LL36_9ACTN</name>
<dbReference type="RefSeq" id="WP_253755429.1">
    <property type="nucleotide sequence ID" value="NZ_JAMZDZ010000001.1"/>
</dbReference>
<sequence>MESEEYVIFKRIGIIIAGVAAGALLFGNAASAHECFIANRSDQGNAMALNSGRWTTLTPEDIFMFAPPGTDQACFVAYWLSHGGPASLTVRSDKTIGEGSANPNLANGKGLEHAEDVFGALFGAAVGACS</sequence>
<proteinExistence type="predicted"/>
<accession>A0ABV8LL36</accession>
<keyword evidence="3" id="KW-1185">Reference proteome</keyword>